<dbReference type="GO" id="GO:0015074">
    <property type="term" value="P:DNA integration"/>
    <property type="evidence" value="ECO:0007669"/>
    <property type="project" value="InterPro"/>
</dbReference>
<proteinExistence type="predicted"/>
<evidence type="ECO:0000256" key="1">
    <source>
        <dbReference type="ARBA" id="ARBA00023125"/>
    </source>
</evidence>
<gene>
    <name evidence="5" type="ORF">MEDL_28379</name>
</gene>
<feature type="compositionally biased region" description="Basic and acidic residues" evidence="3">
    <location>
        <begin position="329"/>
        <end position="342"/>
    </location>
</feature>
<dbReference type="Gene3D" id="1.10.150.130">
    <property type="match status" value="1"/>
</dbReference>
<dbReference type="Proteomes" id="UP000683360">
    <property type="component" value="Unassembled WGS sequence"/>
</dbReference>
<evidence type="ECO:0000313" key="5">
    <source>
        <dbReference type="EMBL" id="CAG2214549.1"/>
    </source>
</evidence>
<feature type="region of interest" description="Disordered" evidence="3">
    <location>
        <begin position="301"/>
        <end position="352"/>
    </location>
</feature>
<dbReference type="Gene3D" id="1.10.443.10">
    <property type="entry name" value="Intergrase catalytic core"/>
    <property type="match status" value="1"/>
</dbReference>
<reference evidence="5" key="1">
    <citation type="submission" date="2021-03" db="EMBL/GenBank/DDBJ databases">
        <authorList>
            <person name="Bekaert M."/>
        </authorList>
    </citation>
    <scope>NUCLEOTIDE SEQUENCE</scope>
</reference>
<accession>A0A8S3S1X6</accession>
<dbReference type="PANTHER" id="PTHR34605">
    <property type="entry name" value="PHAGE_INTEGRASE DOMAIN-CONTAINING PROTEIN"/>
    <property type="match status" value="1"/>
</dbReference>
<organism evidence="5 6">
    <name type="scientific">Mytilus edulis</name>
    <name type="common">Blue mussel</name>
    <dbReference type="NCBI Taxonomy" id="6550"/>
    <lineage>
        <taxon>Eukaryota</taxon>
        <taxon>Metazoa</taxon>
        <taxon>Spiralia</taxon>
        <taxon>Lophotrochozoa</taxon>
        <taxon>Mollusca</taxon>
        <taxon>Bivalvia</taxon>
        <taxon>Autobranchia</taxon>
        <taxon>Pteriomorphia</taxon>
        <taxon>Mytilida</taxon>
        <taxon>Mytiloidea</taxon>
        <taxon>Mytilidae</taxon>
        <taxon>Mytilinae</taxon>
        <taxon>Mytilus</taxon>
    </lineage>
</organism>
<dbReference type="InterPro" id="IPR052925">
    <property type="entry name" value="Phage_Integrase-like_Recomb"/>
</dbReference>
<dbReference type="InterPro" id="IPR002104">
    <property type="entry name" value="Integrase_catalytic"/>
</dbReference>
<comment type="caution">
    <text evidence="5">The sequence shown here is derived from an EMBL/GenBank/DDBJ whole genome shotgun (WGS) entry which is preliminary data.</text>
</comment>
<keyword evidence="6" id="KW-1185">Reference proteome</keyword>
<evidence type="ECO:0000256" key="2">
    <source>
        <dbReference type="ARBA" id="ARBA00023172"/>
    </source>
</evidence>
<name>A0A8S3S1X6_MYTED</name>
<sequence>MSQMGAPYMPCPTPTQASPPQWATELLSKFEAMSVKMNSIDEIKSAVSSVDFKLSEMKGDMNKLSKRVLDVETSQNFISKSFDEKLKCMKKTNKKIESDIKKLATECEASTIKCESMRDNLLFHGIKESEGEDCALIIKSMCENNLEIEDELNIKSAFRLGKKNEVAESSQNEAQERIRPILVKFSDRQKRDSVRKRSYKLKSSSISITDQYPKSVVEKRKSLIPYLKKARDADVKAVLIKDKLFIGGVLYSGGPLDVAIANAKKEKIKFSDSENVLHKSQNHDGADVMNENVKISKKKMPNKRNAVGSPSRAMGKKRRTTSRTGGKKVQPEEIAQKKDGAGRRRPAKKTKEVGHVVAEVPEETTDISSGNESEEDARAFPSLRHEIANNSIDFTPSQESSVHDTVGEHVSFKIKEKIWEGKFIELHSLLRTQKEMEEVDEGDLKLKRGKICIEKRSSGVYLSINEWTSAFMIFMSVYIEKYSTRAQELLKYMRDIRLAATRSENWATYDEQFRLKIEKNPNLSWGNIHGEYWLLHITSPTVHNSVSVQSQGYRTNTQNRGNYNSNAATLSNNRTHQQSQDWPVPVNDLLNFIAFLSVQGLSGGTISSYISGVSYHHKIQGIQDTTKFFIIGKALEGIKRIQGGKRNDIRAPITVQLLSDMISCLDKVCKNKYEAALFSAVFSVAFFGLLRVGEITTSKSKSVINGSNLTISDILVRRKVLELRVRWSKTDQKGKSVTLLIPENGKNYCPVRLINEYLKVRPTCNNTDLFIHYTGMPLTRYQFSSILEKALHFLHISKGHFRSHSFRIGGATELARQGVSEEVIMRLGRWKSHAYSRYIRLQFF</sequence>
<dbReference type="SUPFAM" id="SSF56349">
    <property type="entry name" value="DNA breaking-rejoining enzymes"/>
    <property type="match status" value="1"/>
</dbReference>
<dbReference type="PANTHER" id="PTHR34605:SF3">
    <property type="entry name" value="P CELL-TYPE AGGLUTINATION PROTEIN MAP4-LIKE-RELATED"/>
    <property type="match status" value="1"/>
</dbReference>
<dbReference type="Pfam" id="PF00589">
    <property type="entry name" value="Phage_integrase"/>
    <property type="match status" value="1"/>
</dbReference>
<dbReference type="OrthoDB" id="10067362at2759"/>
<dbReference type="PROSITE" id="PS51898">
    <property type="entry name" value="TYR_RECOMBINASE"/>
    <property type="match status" value="1"/>
</dbReference>
<dbReference type="InterPro" id="IPR011010">
    <property type="entry name" value="DNA_brk_join_enz"/>
</dbReference>
<dbReference type="InterPro" id="IPR013762">
    <property type="entry name" value="Integrase-like_cat_sf"/>
</dbReference>
<evidence type="ECO:0000313" key="6">
    <source>
        <dbReference type="Proteomes" id="UP000683360"/>
    </source>
</evidence>
<dbReference type="GO" id="GO:0003677">
    <property type="term" value="F:DNA binding"/>
    <property type="evidence" value="ECO:0007669"/>
    <property type="project" value="UniProtKB-KW"/>
</dbReference>
<protein>
    <recommendedName>
        <fullName evidence="4">Tyr recombinase domain-containing protein</fullName>
    </recommendedName>
</protein>
<keyword evidence="1" id="KW-0238">DNA-binding</keyword>
<dbReference type="Gene3D" id="3.30.70.1820">
    <property type="entry name" value="L1 transposable element, RRM domain"/>
    <property type="match status" value="1"/>
</dbReference>
<evidence type="ECO:0000259" key="4">
    <source>
        <dbReference type="PROSITE" id="PS51898"/>
    </source>
</evidence>
<feature type="domain" description="Tyr recombinase" evidence="4">
    <location>
        <begin position="648"/>
        <end position="844"/>
    </location>
</feature>
<evidence type="ECO:0000256" key="3">
    <source>
        <dbReference type="SAM" id="MobiDB-lite"/>
    </source>
</evidence>
<dbReference type="EMBL" id="CAJPWZ010001413">
    <property type="protein sequence ID" value="CAG2214549.1"/>
    <property type="molecule type" value="Genomic_DNA"/>
</dbReference>
<dbReference type="AlphaFoldDB" id="A0A8S3S1X6"/>
<keyword evidence="2" id="KW-0233">DNA recombination</keyword>
<dbReference type="InterPro" id="IPR010998">
    <property type="entry name" value="Integrase_recombinase_N"/>
</dbReference>
<dbReference type="GO" id="GO:0006310">
    <property type="term" value="P:DNA recombination"/>
    <property type="evidence" value="ECO:0007669"/>
    <property type="project" value="UniProtKB-KW"/>
</dbReference>